<dbReference type="Gene3D" id="1.20.58.2200">
    <property type="match status" value="1"/>
</dbReference>
<feature type="compositionally biased region" description="Acidic residues" evidence="2">
    <location>
        <begin position="188"/>
        <end position="201"/>
    </location>
</feature>
<name>A0A7V1GFY7_9GAMM</name>
<feature type="compositionally biased region" description="Acidic residues" evidence="2">
    <location>
        <begin position="252"/>
        <end position="285"/>
    </location>
</feature>
<evidence type="ECO:0000256" key="1">
    <source>
        <dbReference type="PROSITE-ProRule" id="PRU00339"/>
    </source>
</evidence>
<feature type="non-terminal residue" evidence="3">
    <location>
        <position position="1"/>
    </location>
</feature>
<dbReference type="AlphaFoldDB" id="A0A7V1GFY7"/>
<reference evidence="3" key="1">
    <citation type="journal article" date="2020" name="mSystems">
        <title>Genome- and Community-Level Interaction Insights into Carbon Utilization and Element Cycling Functions of Hydrothermarchaeota in Hydrothermal Sediment.</title>
        <authorList>
            <person name="Zhou Z."/>
            <person name="Liu Y."/>
            <person name="Xu W."/>
            <person name="Pan J."/>
            <person name="Luo Z.H."/>
            <person name="Li M."/>
        </authorList>
    </citation>
    <scope>NUCLEOTIDE SEQUENCE [LARGE SCALE GENOMIC DNA]</scope>
    <source>
        <strain evidence="3">HyVt-346</strain>
    </source>
</reference>
<feature type="compositionally biased region" description="Acidic residues" evidence="2">
    <location>
        <begin position="132"/>
        <end position="146"/>
    </location>
</feature>
<dbReference type="NCBIfam" id="TIGR03504">
    <property type="entry name" value="FimV_Cterm"/>
    <property type="match status" value="1"/>
</dbReference>
<gene>
    <name evidence="3" type="ORF">ENH88_17205</name>
</gene>
<dbReference type="EMBL" id="DRGM01000175">
    <property type="protein sequence ID" value="HEA18144.1"/>
    <property type="molecule type" value="Genomic_DNA"/>
</dbReference>
<dbReference type="InterPro" id="IPR038440">
    <property type="entry name" value="FimV_C_sf"/>
</dbReference>
<comment type="caution">
    <text evidence="3">The sequence shown here is derived from an EMBL/GenBank/DDBJ whole genome shotgun (WGS) entry which is preliminary data.</text>
</comment>
<proteinExistence type="predicted"/>
<feature type="region of interest" description="Disordered" evidence="2">
    <location>
        <begin position="188"/>
        <end position="444"/>
    </location>
</feature>
<dbReference type="InterPro" id="IPR020011">
    <property type="entry name" value="FimV_C"/>
</dbReference>
<feature type="compositionally biased region" description="Acidic residues" evidence="2">
    <location>
        <begin position="88"/>
        <end position="109"/>
    </location>
</feature>
<accession>A0A7V1GFY7</accession>
<sequence>VEDNSATEPELGEADIEAEPVAEEDELDVADIDSLIDEAAEDNSVAEPELGGADVEAEPVAEDDELDVADIDSLIDEAADENSAAEPELGDADVEPEPVAEDDEFDFGDIDSLLEQPTDEKSEPEAGITPIEAEDEFDLGDIESLTDEAHSTQLNEALSDSMEELSNVEDELDVEDVESIASSLVDELEAGSELADTDDDLFAQTSEESSDELLDEDDLLEEYDDPSLKSVDDLLNELQQEDDYVEPPQWSEVDELDDQIEEVEIDLGDDPLADEFDLALEDEPLSADPVTPSLELDDYPELELNDVESEDNEPLDDESNADIPELQLSQAEQDLANAMAAGQDLDSLEQDFDDELLIEDELLAEDEPLSEAPQPNDTLTTNDDVKEAATDTADAAPLDNEKHSADQVTGDDEDDLAVELDDPFEQPPALDSNLDAQQNDLSDDQLDDDFMADLTQTDFDALLSELAEPEPLDIDDSSDFDVDFNALLSEDLAELEAFSATDDIGLAEQVDEEITAPTNEDEITEEFVDIDALIEQSDDASLDHEPYDDVNMDVGLSEFDALLAGDNPTDVDLESGGFSAKLDLARAYIEIGDMDSALDVIEEVIANGPEEVQEEALSLKAKLV</sequence>
<feature type="compositionally biased region" description="Acidic residues" evidence="2">
    <location>
        <begin position="1"/>
        <end position="41"/>
    </location>
</feature>
<feature type="region of interest" description="Disordered" evidence="2">
    <location>
        <begin position="1"/>
        <end position="148"/>
    </location>
</feature>
<dbReference type="PROSITE" id="PS50005">
    <property type="entry name" value="TPR"/>
    <property type="match status" value="1"/>
</dbReference>
<dbReference type="Proteomes" id="UP000886188">
    <property type="component" value="Unassembled WGS sequence"/>
</dbReference>
<organism evidence="3">
    <name type="scientific">Pseudoalteromonas prydzensis</name>
    <dbReference type="NCBI Taxonomy" id="182141"/>
    <lineage>
        <taxon>Bacteria</taxon>
        <taxon>Pseudomonadati</taxon>
        <taxon>Pseudomonadota</taxon>
        <taxon>Gammaproteobacteria</taxon>
        <taxon>Alteromonadales</taxon>
        <taxon>Pseudoalteromonadaceae</taxon>
        <taxon>Pseudoalteromonas</taxon>
    </lineage>
</organism>
<protein>
    <submittedName>
        <fullName evidence="3">Uncharacterized protein</fullName>
    </submittedName>
</protein>
<keyword evidence="1" id="KW-0802">TPR repeat</keyword>
<feature type="repeat" description="TPR" evidence="1">
    <location>
        <begin position="578"/>
        <end position="611"/>
    </location>
</feature>
<dbReference type="RefSeq" id="WP_304184070.1">
    <property type="nucleotide sequence ID" value="NZ_DRGM01000175.1"/>
</dbReference>
<feature type="compositionally biased region" description="Polar residues" evidence="2">
    <location>
        <begin position="373"/>
        <end position="382"/>
    </location>
</feature>
<evidence type="ECO:0000256" key="2">
    <source>
        <dbReference type="SAM" id="MobiDB-lite"/>
    </source>
</evidence>
<dbReference type="InterPro" id="IPR019734">
    <property type="entry name" value="TPR_rpt"/>
</dbReference>
<evidence type="ECO:0000313" key="3">
    <source>
        <dbReference type="EMBL" id="HEA18144.1"/>
    </source>
</evidence>
<feature type="compositionally biased region" description="Acidic residues" evidence="2">
    <location>
        <begin position="409"/>
        <end position="424"/>
    </location>
</feature>
<feature type="compositionally biased region" description="Acidic residues" evidence="2">
    <location>
        <begin position="208"/>
        <end position="225"/>
    </location>
</feature>
<feature type="compositionally biased region" description="Acidic residues" evidence="2">
    <location>
        <begin position="295"/>
        <end position="320"/>
    </location>
</feature>
<feature type="compositionally biased region" description="Acidic residues" evidence="2">
    <location>
        <begin position="346"/>
        <end position="369"/>
    </location>
</feature>
<feature type="compositionally biased region" description="Acidic residues" evidence="2">
    <location>
        <begin position="55"/>
        <end position="80"/>
    </location>
</feature>